<dbReference type="PATRIC" id="fig|246787.4.peg.882"/>
<accession>A0A0P0FL84</accession>
<organism evidence="1 2">
    <name type="scientific">Bacteroides cellulosilyticus</name>
    <dbReference type="NCBI Taxonomy" id="246787"/>
    <lineage>
        <taxon>Bacteria</taxon>
        <taxon>Pseudomonadati</taxon>
        <taxon>Bacteroidota</taxon>
        <taxon>Bacteroidia</taxon>
        <taxon>Bacteroidales</taxon>
        <taxon>Bacteroidaceae</taxon>
        <taxon>Bacteroides</taxon>
    </lineage>
</organism>
<dbReference type="AlphaFoldDB" id="A0A0P0FL84"/>
<dbReference type="Proteomes" id="UP000061809">
    <property type="component" value="Chromosome"/>
</dbReference>
<name>A0A0P0FL84_9BACE</name>
<dbReference type="RefSeq" id="WP_029428540.1">
    <property type="nucleotide sequence ID" value="NZ_CP012801.1"/>
</dbReference>
<evidence type="ECO:0000313" key="2">
    <source>
        <dbReference type="Proteomes" id="UP000061809"/>
    </source>
</evidence>
<protein>
    <submittedName>
        <fullName evidence="1">Uncharacterized protein</fullName>
    </submittedName>
</protein>
<dbReference type="EMBL" id="CP012801">
    <property type="protein sequence ID" value="ALJ58119.1"/>
    <property type="molecule type" value="Genomic_DNA"/>
</dbReference>
<evidence type="ECO:0000313" key="1">
    <source>
        <dbReference type="EMBL" id="ALJ58119.1"/>
    </source>
</evidence>
<sequence length="153" mass="17058">MSKELALKEQESSFEIQAADLSTSDLPSLEDAQELPVDLCGNYWTPEHAGEFKKMFFVEIKPQKVLSATGTGELIDLDCATFLERSEDGIVQTVTNGSRRLVGILEQYIENGSLKSGVPLKITYMGKRKNKTNNFQSDNWSVKPLRINLSAVE</sequence>
<proteinExistence type="predicted"/>
<reference evidence="1 2" key="1">
    <citation type="journal article" date="2015" name="Science">
        <title>Genetic determinants of in vivo fitness and diet responsiveness in multiple human gut Bacteroides.</title>
        <authorList>
            <person name="Wu M."/>
            <person name="McNulty N.P."/>
            <person name="Rodionov D.A."/>
            <person name="Khoroshkin M.S."/>
            <person name="Griffin N.W."/>
            <person name="Cheng J."/>
            <person name="Latreille P."/>
            <person name="Kerstetter R.A."/>
            <person name="Terrapon N."/>
            <person name="Henrissat B."/>
            <person name="Osterman A.L."/>
            <person name="Gordon J.I."/>
        </authorList>
    </citation>
    <scope>NUCLEOTIDE SEQUENCE [LARGE SCALE GENOMIC DNA]</scope>
    <source>
        <strain evidence="1 2">WH2</strain>
    </source>
</reference>
<gene>
    <name evidence="1" type="ORF">BcellWH2_00856</name>
</gene>
<dbReference type="KEGG" id="bcel:BcellWH2_00856"/>